<proteinExistence type="predicted"/>
<sequence>MSGKIVPKNLAKGVDFCGVNKHYYIVRSDLGCYMRSTSFHRGEGIEVFSLHPSCRGGDHYLAFTDDQFYIIKGDQYRHVSNLTTGADAIIYPLHPYCRGGDHYLSSFDYFYIIYQDRGVYRKTSNLCDDAEGIEYPMHPNCSDGLYYFGIDDYYCLVKPHEEWGIQYVRSTSLNTDDTSETFSFHPSVIPFLPGGLGISNGSAYGEWSCIDTISNDSETPIEWKKRVTKKIGYEKEKVSSIENNWKVCPTCSSETGGLSCLIAKCQFSLTTEYGGSGVNTEKETWKEATEIEETIAVTLQPHRKIYVWSFQLGLGREPVLHCRDTKISDKADPPTGIPLPSARY</sequence>
<accession>A0ABN9LAJ9</accession>
<name>A0ABN9LAJ9_9NEOB</name>
<dbReference type="Proteomes" id="UP001176940">
    <property type="component" value="Unassembled WGS sequence"/>
</dbReference>
<dbReference type="EMBL" id="CAUEEQ010011103">
    <property type="protein sequence ID" value="CAJ0935048.1"/>
    <property type="molecule type" value="Genomic_DNA"/>
</dbReference>
<keyword evidence="2" id="KW-1185">Reference proteome</keyword>
<reference evidence="1" key="1">
    <citation type="submission" date="2023-07" db="EMBL/GenBank/DDBJ databases">
        <authorList>
            <person name="Stuckert A."/>
        </authorList>
    </citation>
    <scope>NUCLEOTIDE SEQUENCE</scope>
</reference>
<evidence type="ECO:0008006" key="3">
    <source>
        <dbReference type="Google" id="ProtNLM"/>
    </source>
</evidence>
<protein>
    <recommendedName>
        <fullName evidence="3">DUF295 domain-containing protein</fullName>
    </recommendedName>
</protein>
<evidence type="ECO:0000313" key="2">
    <source>
        <dbReference type="Proteomes" id="UP001176940"/>
    </source>
</evidence>
<evidence type="ECO:0000313" key="1">
    <source>
        <dbReference type="EMBL" id="CAJ0935048.1"/>
    </source>
</evidence>
<comment type="caution">
    <text evidence="1">The sequence shown here is derived from an EMBL/GenBank/DDBJ whole genome shotgun (WGS) entry which is preliminary data.</text>
</comment>
<gene>
    <name evidence="1" type="ORF">RIMI_LOCUS6216847</name>
</gene>
<organism evidence="1 2">
    <name type="scientific">Ranitomeya imitator</name>
    <name type="common">mimic poison frog</name>
    <dbReference type="NCBI Taxonomy" id="111125"/>
    <lineage>
        <taxon>Eukaryota</taxon>
        <taxon>Metazoa</taxon>
        <taxon>Chordata</taxon>
        <taxon>Craniata</taxon>
        <taxon>Vertebrata</taxon>
        <taxon>Euteleostomi</taxon>
        <taxon>Amphibia</taxon>
        <taxon>Batrachia</taxon>
        <taxon>Anura</taxon>
        <taxon>Neobatrachia</taxon>
        <taxon>Hyloidea</taxon>
        <taxon>Dendrobatidae</taxon>
        <taxon>Dendrobatinae</taxon>
        <taxon>Ranitomeya</taxon>
    </lineage>
</organism>